<dbReference type="AlphaFoldDB" id="A0A9P4P5A7"/>
<feature type="chain" id="PRO_5040208230" evidence="1">
    <location>
        <begin position="16"/>
        <end position="371"/>
    </location>
</feature>
<dbReference type="EMBL" id="MU007009">
    <property type="protein sequence ID" value="KAF2436859.1"/>
    <property type="molecule type" value="Genomic_DNA"/>
</dbReference>
<organism evidence="2 3">
    <name type="scientific">Tothia fuscella</name>
    <dbReference type="NCBI Taxonomy" id="1048955"/>
    <lineage>
        <taxon>Eukaryota</taxon>
        <taxon>Fungi</taxon>
        <taxon>Dikarya</taxon>
        <taxon>Ascomycota</taxon>
        <taxon>Pezizomycotina</taxon>
        <taxon>Dothideomycetes</taxon>
        <taxon>Pleosporomycetidae</taxon>
        <taxon>Venturiales</taxon>
        <taxon>Cylindrosympodiaceae</taxon>
        <taxon>Tothia</taxon>
    </lineage>
</organism>
<evidence type="ECO:0000256" key="1">
    <source>
        <dbReference type="SAM" id="SignalP"/>
    </source>
</evidence>
<feature type="signal peptide" evidence="1">
    <location>
        <begin position="1"/>
        <end position="15"/>
    </location>
</feature>
<name>A0A9P4P5A7_9PEZI</name>
<dbReference type="Proteomes" id="UP000800235">
    <property type="component" value="Unassembled WGS sequence"/>
</dbReference>
<reference evidence="2" key="1">
    <citation type="journal article" date="2020" name="Stud. Mycol.">
        <title>101 Dothideomycetes genomes: a test case for predicting lifestyles and emergence of pathogens.</title>
        <authorList>
            <person name="Haridas S."/>
            <person name="Albert R."/>
            <person name="Binder M."/>
            <person name="Bloem J."/>
            <person name="Labutti K."/>
            <person name="Salamov A."/>
            <person name="Andreopoulos B."/>
            <person name="Baker S."/>
            <person name="Barry K."/>
            <person name="Bills G."/>
            <person name="Bluhm B."/>
            <person name="Cannon C."/>
            <person name="Castanera R."/>
            <person name="Culley D."/>
            <person name="Daum C."/>
            <person name="Ezra D."/>
            <person name="Gonzalez J."/>
            <person name="Henrissat B."/>
            <person name="Kuo A."/>
            <person name="Liang C."/>
            <person name="Lipzen A."/>
            <person name="Lutzoni F."/>
            <person name="Magnuson J."/>
            <person name="Mondo S."/>
            <person name="Nolan M."/>
            <person name="Ohm R."/>
            <person name="Pangilinan J."/>
            <person name="Park H.-J."/>
            <person name="Ramirez L."/>
            <person name="Alfaro M."/>
            <person name="Sun H."/>
            <person name="Tritt A."/>
            <person name="Yoshinaga Y."/>
            <person name="Zwiers L.-H."/>
            <person name="Turgeon B."/>
            <person name="Goodwin S."/>
            <person name="Spatafora J."/>
            <person name="Crous P."/>
            <person name="Grigoriev I."/>
        </authorList>
    </citation>
    <scope>NUCLEOTIDE SEQUENCE</scope>
    <source>
        <strain evidence="2">CBS 130266</strain>
    </source>
</reference>
<gene>
    <name evidence="2" type="ORF">EJ08DRAFT_655026</name>
</gene>
<evidence type="ECO:0000313" key="3">
    <source>
        <dbReference type="Proteomes" id="UP000800235"/>
    </source>
</evidence>
<comment type="caution">
    <text evidence="2">The sequence shown here is derived from an EMBL/GenBank/DDBJ whole genome shotgun (WGS) entry which is preliminary data.</text>
</comment>
<protein>
    <submittedName>
        <fullName evidence="2">Uncharacterized protein</fullName>
    </submittedName>
</protein>
<evidence type="ECO:0000313" key="2">
    <source>
        <dbReference type="EMBL" id="KAF2436859.1"/>
    </source>
</evidence>
<keyword evidence="3" id="KW-1185">Reference proteome</keyword>
<proteinExistence type="predicted"/>
<accession>A0A9P4P5A7</accession>
<sequence length="371" mass="38870">MKVTLLLTASSLAAAGVLETRQRATPKFESLVASPNAPRVHATSKRTLTSYGPFILPASKGGAAAGGGGMGMGDSTLGGTSFMLNMEKGICSDKTNGPCTVFGGNVSVYFEDGRKATPADGIYIHHLLTTDRTKKATNFLSACDNPTRAGMSVSGFGGTGFVGVGEDSGEEPVLYTQRDGQSKAGYWVAENDKFMANVVLVNYNKEQKSVTVKYDLEWSPTPPPANTRGMLVSISQCPGKGSIKMSPSGPANSTSGKFTFLEDGVILAARGHLHDGGSQVAMYVNNKPACASKATYGGKESTTEVGGTKWATISSMSYCDGPIPIKKGDQMHLVVEYDLKAHPLRKSADGHDATGVMGMMSVTFASSAKDF</sequence>
<keyword evidence="1" id="KW-0732">Signal</keyword>
<dbReference type="OrthoDB" id="3882295at2759"/>